<comment type="caution">
    <text evidence="3">The sequence shown here is derived from an EMBL/GenBank/DDBJ whole genome shotgun (WGS) entry which is preliminary data.</text>
</comment>
<sequence length="170" mass="18114">MPRLLFAAILLFAAVSPVFAYRGSHGSHGDDRVSFGSDITVNEGETAGDIACAFCAVHLHGNTHGDVAVLFGSVTVAEDQSIAGDVAILGGDLSLADNSSVGGDLALAAGDLNISPEATIHGDRMVLPGRFWLVVPFAPLLILIGIIWLIVHFVRRRRYPPQYYPPVRRP</sequence>
<keyword evidence="4" id="KW-1185">Reference proteome</keyword>
<keyword evidence="1" id="KW-0472">Membrane</keyword>
<reference evidence="3 4" key="1">
    <citation type="submission" date="2020-07" db="EMBL/GenBank/DDBJ databases">
        <title>Genomic Encyclopedia of Type Strains, Phase IV (KMG-V): Genome sequencing to study the core and pangenomes of soil and plant-associated prokaryotes.</title>
        <authorList>
            <person name="Whitman W."/>
        </authorList>
    </citation>
    <scope>NUCLEOTIDE SEQUENCE [LARGE SCALE GENOMIC DNA]</scope>
    <source>
        <strain evidence="3 4">X4EP2</strain>
    </source>
</reference>
<accession>A0A7Y9PFX2</accession>
<feature type="transmembrane region" description="Helical" evidence="1">
    <location>
        <begin position="131"/>
        <end position="154"/>
    </location>
</feature>
<gene>
    <name evidence="3" type="ORF">HDF17_001443</name>
</gene>
<protein>
    <recommendedName>
        <fullName evidence="5">Polymer-forming cytoskeletal protein</fullName>
    </recommendedName>
</protein>
<keyword evidence="1" id="KW-0812">Transmembrane</keyword>
<organism evidence="3 4">
    <name type="scientific">Granulicella arctica</name>
    <dbReference type="NCBI Taxonomy" id="940613"/>
    <lineage>
        <taxon>Bacteria</taxon>
        <taxon>Pseudomonadati</taxon>
        <taxon>Acidobacteriota</taxon>
        <taxon>Terriglobia</taxon>
        <taxon>Terriglobales</taxon>
        <taxon>Acidobacteriaceae</taxon>
        <taxon>Granulicella</taxon>
    </lineage>
</organism>
<keyword evidence="2" id="KW-0732">Signal</keyword>
<evidence type="ECO:0000256" key="2">
    <source>
        <dbReference type="SAM" id="SignalP"/>
    </source>
</evidence>
<keyword evidence="1" id="KW-1133">Transmembrane helix</keyword>
<dbReference type="Proteomes" id="UP000589520">
    <property type="component" value="Unassembled WGS sequence"/>
</dbReference>
<dbReference type="RefSeq" id="WP_179489170.1">
    <property type="nucleotide sequence ID" value="NZ_JACCCW010000001.1"/>
</dbReference>
<name>A0A7Y9PFX2_9BACT</name>
<evidence type="ECO:0000256" key="1">
    <source>
        <dbReference type="SAM" id="Phobius"/>
    </source>
</evidence>
<feature type="chain" id="PRO_5030855785" description="Polymer-forming cytoskeletal protein" evidence="2">
    <location>
        <begin position="21"/>
        <end position="170"/>
    </location>
</feature>
<dbReference type="AlphaFoldDB" id="A0A7Y9PFX2"/>
<evidence type="ECO:0008006" key="5">
    <source>
        <dbReference type="Google" id="ProtNLM"/>
    </source>
</evidence>
<proteinExistence type="predicted"/>
<dbReference type="EMBL" id="JACCCW010000001">
    <property type="protein sequence ID" value="NYF79156.1"/>
    <property type="molecule type" value="Genomic_DNA"/>
</dbReference>
<evidence type="ECO:0000313" key="3">
    <source>
        <dbReference type="EMBL" id="NYF79156.1"/>
    </source>
</evidence>
<feature type="signal peptide" evidence="2">
    <location>
        <begin position="1"/>
        <end position="20"/>
    </location>
</feature>
<evidence type="ECO:0000313" key="4">
    <source>
        <dbReference type="Proteomes" id="UP000589520"/>
    </source>
</evidence>